<dbReference type="AlphaFoldDB" id="A0A0G4FVR5"/>
<organism evidence="3 4">
    <name type="scientific">Vitrella brassicaformis (strain CCMP3155)</name>
    <dbReference type="NCBI Taxonomy" id="1169540"/>
    <lineage>
        <taxon>Eukaryota</taxon>
        <taxon>Sar</taxon>
        <taxon>Alveolata</taxon>
        <taxon>Colpodellida</taxon>
        <taxon>Vitrellaceae</taxon>
        <taxon>Vitrella</taxon>
    </lineage>
</organism>
<dbReference type="Pfam" id="PF00226">
    <property type="entry name" value="DnaJ"/>
    <property type="match status" value="1"/>
</dbReference>
<name>A0A0G4FVR5_VITBC</name>
<dbReference type="SMART" id="SM00271">
    <property type="entry name" value="DnaJ"/>
    <property type="match status" value="1"/>
</dbReference>
<keyword evidence="4" id="KW-1185">Reference proteome</keyword>
<dbReference type="InterPro" id="IPR036869">
    <property type="entry name" value="J_dom_sf"/>
</dbReference>
<evidence type="ECO:0000313" key="3">
    <source>
        <dbReference type="EMBL" id="CEM18841.1"/>
    </source>
</evidence>
<protein>
    <recommendedName>
        <fullName evidence="2">J domain-containing protein</fullName>
    </recommendedName>
</protein>
<gene>
    <name evidence="3" type="ORF">Vbra_16281</name>
</gene>
<dbReference type="PROSITE" id="PS50076">
    <property type="entry name" value="DNAJ_2"/>
    <property type="match status" value="1"/>
</dbReference>
<dbReference type="VEuPathDB" id="CryptoDB:Vbra_16281"/>
<sequence length="192" mass="20806">MPTSPDALAVLGLHASATPTLADVRARFLERALECHPDKKGGSTEAFQELQEAYEMARQCDLANWVTPQEKARMWATSEAIAAGVAKARANSDAELARLRRKWAREGTLRQKATTTKPAKPAKPAKPTSAASVFDATPANPHLIQQLVIQLEEGEPYVRKREREGGGGGEGGGHSISPMSYCDEWGKMRLAV</sequence>
<feature type="region of interest" description="Disordered" evidence="1">
    <location>
        <begin position="107"/>
        <end position="129"/>
    </location>
</feature>
<dbReference type="InterPro" id="IPR050817">
    <property type="entry name" value="DjlA_DnaK_co-chaperone"/>
</dbReference>
<dbReference type="InterPro" id="IPR001623">
    <property type="entry name" value="DnaJ_domain"/>
</dbReference>
<evidence type="ECO:0000259" key="2">
    <source>
        <dbReference type="PROSITE" id="PS50076"/>
    </source>
</evidence>
<evidence type="ECO:0000256" key="1">
    <source>
        <dbReference type="SAM" id="MobiDB-lite"/>
    </source>
</evidence>
<dbReference type="PhylomeDB" id="A0A0G4FVR5"/>
<dbReference type="CDD" id="cd06257">
    <property type="entry name" value="DnaJ"/>
    <property type="match status" value="1"/>
</dbReference>
<dbReference type="PANTHER" id="PTHR24074">
    <property type="entry name" value="CO-CHAPERONE PROTEIN DJLA"/>
    <property type="match status" value="1"/>
</dbReference>
<dbReference type="Gene3D" id="1.10.287.110">
    <property type="entry name" value="DnaJ domain"/>
    <property type="match status" value="1"/>
</dbReference>
<reference evidence="3 4" key="1">
    <citation type="submission" date="2014-11" db="EMBL/GenBank/DDBJ databases">
        <authorList>
            <person name="Zhu J."/>
            <person name="Qi W."/>
            <person name="Song R."/>
        </authorList>
    </citation>
    <scope>NUCLEOTIDE SEQUENCE [LARGE SCALE GENOMIC DNA]</scope>
</reference>
<dbReference type="EMBL" id="CDMY01000510">
    <property type="protein sequence ID" value="CEM18841.1"/>
    <property type="molecule type" value="Genomic_DNA"/>
</dbReference>
<dbReference type="SUPFAM" id="SSF46565">
    <property type="entry name" value="Chaperone J-domain"/>
    <property type="match status" value="1"/>
</dbReference>
<dbReference type="OrthoDB" id="436181at2759"/>
<feature type="region of interest" description="Disordered" evidence="1">
    <location>
        <begin position="160"/>
        <end position="179"/>
    </location>
</feature>
<dbReference type="Proteomes" id="UP000041254">
    <property type="component" value="Unassembled WGS sequence"/>
</dbReference>
<evidence type="ECO:0000313" key="4">
    <source>
        <dbReference type="Proteomes" id="UP000041254"/>
    </source>
</evidence>
<feature type="domain" description="J" evidence="2">
    <location>
        <begin position="6"/>
        <end position="62"/>
    </location>
</feature>
<accession>A0A0G4FVR5</accession>
<proteinExistence type="predicted"/>
<dbReference type="InParanoid" id="A0A0G4FVR5"/>